<proteinExistence type="predicted"/>
<dbReference type="Proteomes" id="UP000318053">
    <property type="component" value="Unassembled WGS sequence"/>
</dbReference>
<accession>A0A5C5WZS8</accession>
<name>A0A5C5WZS8_9BACT</name>
<comment type="caution">
    <text evidence="1">The sequence shown here is derived from an EMBL/GenBank/DDBJ whole genome shotgun (WGS) entry which is preliminary data.</text>
</comment>
<reference evidence="1 2" key="1">
    <citation type="submission" date="2019-02" db="EMBL/GenBank/DDBJ databases">
        <title>Deep-cultivation of Planctomycetes and their phenomic and genomic characterization uncovers novel biology.</title>
        <authorList>
            <person name="Wiegand S."/>
            <person name="Jogler M."/>
            <person name="Boedeker C."/>
            <person name="Pinto D."/>
            <person name="Vollmers J."/>
            <person name="Rivas-Marin E."/>
            <person name="Kohn T."/>
            <person name="Peeters S.H."/>
            <person name="Heuer A."/>
            <person name="Rast P."/>
            <person name="Oberbeckmann S."/>
            <person name="Bunk B."/>
            <person name="Jeske O."/>
            <person name="Meyerdierks A."/>
            <person name="Storesund J.E."/>
            <person name="Kallscheuer N."/>
            <person name="Luecker S."/>
            <person name="Lage O.M."/>
            <person name="Pohl T."/>
            <person name="Merkel B.J."/>
            <person name="Hornburger P."/>
            <person name="Mueller R.-W."/>
            <person name="Bruemmer F."/>
            <person name="Labrenz M."/>
            <person name="Spormann A.M."/>
            <person name="Op Den Camp H."/>
            <person name="Overmann J."/>
            <person name="Amann R."/>
            <person name="Jetten M.S.M."/>
            <person name="Mascher T."/>
            <person name="Medema M.H."/>
            <person name="Devos D.P."/>
            <person name="Kaster A.-K."/>
            <person name="Ovreas L."/>
            <person name="Rohde M."/>
            <person name="Galperin M.Y."/>
            <person name="Jogler C."/>
        </authorList>
    </citation>
    <scope>NUCLEOTIDE SEQUENCE [LARGE SCALE GENOMIC DNA]</scope>
    <source>
        <strain evidence="1 2">CA85</strain>
    </source>
</reference>
<sequence length="139" mass="15877">MNKTSARWCPRFSLRFVLTIPLLLAVYLACGVATKTSGVDDVTNYLSLLDSDVAFPEAAFVSTKLKEFGPPEYYLPFVLERVTVVGEPFGNTVTTDRSYYAWVFGHVYQLPVTRRFADRRTATRTFSMILDERTRQRGF</sequence>
<protein>
    <submittedName>
        <fullName evidence="1">Uncharacterized protein</fullName>
    </submittedName>
</protein>
<evidence type="ECO:0000313" key="2">
    <source>
        <dbReference type="Proteomes" id="UP000318053"/>
    </source>
</evidence>
<evidence type="ECO:0000313" key="1">
    <source>
        <dbReference type="EMBL" id="TWT56080.1"/>
    </source>
</evidence>
<organism evidence="1 2">
    <name type="scientific">Allorhodopirellula solitaria</name>
    <dbReference type="NCBI Taxonomy" id="2527987"/>
    <lineage>
        <taxon>Bacteria</taxon>
        <taxon>Pseudomonadati</taxon>
        <taxon>Planctomycetota</taxon>
        <taxon>Planctomycetia</taxon>
        <taxon>Pirellulales</taxon>
        <taxon>Pirellulaceae</taxon>
        <taxon>Allorhodopirellula</taxon>
    </lineage>
</organism>
<keyword evidence="2" id="KW-1185">Reference proteome</keyword>
<dbReference type="AlphaFoldDB" id="A0A5C5WZS8"/>
<gene>
    <name evidence="1" type="ORF">CA85_45530</name>
</gene>
<dbReference type="EMBL" id="SJPK01000017">
    <property type="protein sequence ID" value="TWT56080.1"/>
    <property type="molecule type" value="Genomic_DNA"/>
</dbReference>